<feature type="compositionally biased region" description="Low complexity" evidence="1">
    <location>
        <begin position="18"/>
        <end position="30"/>
    </location>
</feature>
<dbReference type="Proteomes" id="UP000198460">
    <property type="component" value="Unassembled WGS sequence"/>
</dbReference>
<evidence type="ECO:0000313" key="2">
    <source>
        <dbReference type="EMBL" id="SMG03149.1"/>
    </source>
</evidence>
<name>A0A238HCW0_9BURK</name>
<dbReference type="EMBL" id="FXAN01000126">
    <property type="protein sequence ID" value="SMG03149.1"/>
    <property type="molecule type" value="Genomic_DNA"/>
</dbReference>
<sequence length="68" mass="7352">MRRANSRFSPSIRGSIFGSRVSSSGPGTTRSTRRQADHALQSARYGKGINSVPRNIRATPAALPVDRL</sequence>
<dbReference type="AlphaFoldDB" id="A0A238HCW0"/>
<protein>
    <submittedName>
        <fullName evidence="2">Uncharacterized protein</fullName>
    </submittedName>
</protein>
<proteinExistence type="predicted"/>
<gene>
    <name evidence="2" type="ORF">BSIN_1246</name>
</gene>
<organism evidence="2 3">
    <name type="scientific">Burkholderia singularis</name>
    <dbReference type="NCBI Taxonomy" id="1503053"/>
    <lineage>
        <taxon>Bacteria</taxon>
        <taxon>Pseudomonadati</taxon>
        <taxon>Pseudomonadota</taxon>
        <taxon>Betaproteobacteria</taxon>
        <taxon>Burkholderiales</taxon>
        <taxon>Burkholderiaceae</taxon>
        <taxon>Burkholderia</taxon>
        <taxon>pseudomallei group</taxon>
    </lineage>
</organism>
<evidence type="ECO:0000313" key="3">
    <source>
        <dbReference type="Proteomes" id="UP000198460"/>
    </source>
</evidence>
<evidence type="ECO:0000256" key="1">
    <source>
        <dbReference type="SAM" id="MobiDB-lite"/>
    </source>
</evidence>
<accession>A0A238HCW0</accession>
<reference evidence="2 3" key="1">
    <citation type="submission" date="2017-04" db="EMBL/GenBank/DDBJ databases">
        <authorList>
            <person name="Afonso C.L."/>
            <person name="Miller P.J."/>
            <person name="Scott M.A."/>
            <person name="Spackman E."/>
            <person name="Goraichik I."/>
            <person name="Dimitrov K.M."/>
            <person name="Suarez D.L."/>
            <person name="Swayne D.E."/>
        </authorList>
    </citation>
    <scope>NUCLEOTIDE SEQUENCE [LARGE SCALE GENOMIC DNA]</scope>
    <source>
        <strain evidence="2">LMG 28154</strain>
    </source>
</reference>
<feature type="region of interest" description="Disordered" evidence="1">
    <location>
        <begin position="1"/>
        <end position="68"/>
    </location>
</feature>